<gene>
    <name evidence="1" type="ORF">CEUSTIGMA_g11467.t1</name>
</gene>
<name>A0A250XLY4_9CHLO</name>
<accession>A0A250XLY4</accession>
<sequence>MRTRHTYVSPHIAKGIAHNSHDEYLKLTTETGPQSCRGLSSATAAQGSSSTVTRAIQMLNDLSCSVSVVRQGDQTILKLGGGDSLMRHAMQGLHILIRGDVGLGGLREDIPNAEADLCKCDNQFQRPCRNWVMYEALTGHTMCPAASVTFIGAFDDQYKNRAARLGRLAYTEVLAGRNLLMLLGGWGMHNGLQAKPIFQDLILPVWKEVQKAFKPVASVQSTADSNGPRLHNAKLLCVGVTAVQSNLPEQYKIKQNNWKVQQYNSDLARLCSSIGIPFFDPFALSLNASSFDGIHYGLQVNVLRAQLLLNFIARVKW</sequence>
<organism evidence="1 2">
    <name type="scientific">Chlamydomonas eustigma</name>
    <dbReference type="NCBI Taxonomy" id="1157962"/>
    <lineage>
        <taxon>Eukaryota</taxon>
        <taxon>Viridiplantae</taxon>
        <taxon>Chlorophyta</taxon>
        <taxon>core chlorophytes</taxon>
        <taxon>Chlorophyceae</taxon>
        <taxon>CS clade</taxon>
        <taxon>Chlamydomonadales</taxon>
        <taxon>Chlamydomonadaceae</taxon>
        <taxon>Chlamydomonas</taxon>
    </lineage>
</organism>
<comment type="caution">
    <text evidence="1">The sequence shown here is derived from an EMBL/GenBank/DDBJ whole genome shotgun (WGS) entry which is preliminary data.</text>
</comment>
<dbReference type="OrthoDB" id="2021098at2759"/>
<dbReference type="Proteomes" id="UP000232323">
    <property type="component" value="Unassembled WGS sequence"/>
</dbReference>
<keyword evidence="2" id="KW-1185">Reference proteome</keyword>
<dbReference type="EMBL" id="BEGY01000114">
    <property type="protein sequence ID" value="GAX84043.1"/>
    <property type="molecule type" value="Genomic_DNA"/>
</dbReference>
<protein>
    <recommendedName>
        <fullName evidence="3">Sialate O-acetylesterase domain-containing protein</fullName>
    </recommendedName>
</protein>
<dbReference type="SUPFAM" id="SSF52266">
    <property type="entry name" value="SGNH hydrolase"/>
    <property type="match status" value="1"/>
</dbReference>
<proteinExistence type="predicted"/>
<reference evidence="1 2" key="1">
    <citation type="submission" date="2017-08" db="EMBL/GenBank/DDBJ databases">
        <title>Acidophilic green algal genome provides insights into adaptation to an acidic environment.</title>
        <authorList>
            <person name="Hirooka S."/>
            <person name="Hirose Y."/>
            <person name="Kanesaki Y."/>
            <person name="Higuchi S."/>
            <person name="Fujiwara T."/>
            <person name="Onuma R."/>
            <person name="Era A."/>
            <person name="Ohbayashi R."/>
            <person name="Uzuka A."/>
            <person name="Nozaki H."/>
            <person name="Yoshikawa H."/>
            <person name="Miyagishima S.Y."/>
        </authorList>
    </citation>
    <scope>NUCLEOTIDE SEQUENCE [LARGE SCALE GENOMIC DNA]</scope>
    <source>
        <strain evidence="1 2">NIES-2499</strain>
    </source>
</reference>
<dbReference type="STRING" id="1157962.A0A250XLY4"/>
<dbReference type="AlphaFoldDB" id="A0A250XLY4"/>
<evidence type="ECO:0000313" key="2">
    <source>
        <dbReference type="Proteomes" id="UP000232323"/>
    </source>
</evidence>
<evidence type="ECO:0000313" key="1">
    <source>
        <dbReference type="EMBL" id="GAX84043.1"/>
    </source>
</evidence>
<evidence type="ECO:0008006" key="3">
    <source>
        <dbReference type="Google" id="ProtNLM"/>
    </source>
</evidence>